<dbReference type="InterPro" id="IPR029044">
    <property type="entry name" value="Nucleotide-diphossugar_trans"/>
</dbReference>
<dbReference type="EMBL" id="CP013065">
    <property type="protein sequence ID" value="ALM13470.1"/>
    <property type="molecule type" value="Genomic_DNA"/>
</dbReference>
<dbReference type="Proteomes" id="UP000069135">
    <property type="component" value="Chromosome"/>
</dbReference>
<dbReference type="STRING" id="1735162.PeribacterB2_0801"/>
<evidence type="ECO:0000313" key="4">
    <source>
        <dbReference type="Proteomes" id="UP000069135"/>
    </source>
</evidence>
<accession>A0A0S1SRQ9</accession>
<feature type="domain" description="Glycosyltransferase 2-like" evidence="2">
    <location>
        <begin position="88"/>
        <end position="178"/>
    </location>
</feature>
<organism evidence="3 4">
    <name type="scientific">Candidatus Peribacter riflensis</name>
    <dbReference type="NCBI Taxonomy" id="1735162"/>
    <lineage>
        <taxon>Bacteria</taxon>
        <taxon>Candidatus Peregrinibacteriota</taxon>
        <taxon>Candidatus Peribacteria</taxon>
        <taxon>Candidatus Peribacterales</taxon>
        <taxon>Candidatus Peribacteraceae</taxon>
        <taxon>Candidatus Peribacter</taxon>
    </lineage>
</organism>
<dbReference type="CDD" id="cd04186">
    <property type="entry name" value="GT_2_like_c"/>
    <property type="match status" value="1"/>
</dbReference>
<evidence type="ECO:0000256" key="1">
    <source>
        <dbReference type="SAM" id="MobiDB-lite"/>
    </source>
</evidence>
<dbReference type="AlphaFoldDB" id="A0A0S1SRQ9"/>
<evidence type="ECO:0000259" key="2">
    <source>
        <dbReference type="Pfam" id="PF00535"/>
    </source>
</evidence>
<protein>
    <recommendedName>
        <fullName evidence="2">Glycosyltransferase 2-like domain-containing protein</fullName>
    </recommendedName>
</protein>
<dbReference type="PANTHER" id="PTHR43179:SF7">
    <property type="entry name" value="RHAMNOSYLTRANSFERASE WBBL"/>
    <property type="match status" value="1"/>
</dbReference>
<feature type="region of interest" description="Disordered" evidence="1">
    <location>
        <begin position="59"/>
        <end position="85"/>
    </location>
</feature>
<sequence>MQPLVSAIIVTTWSAQDAVKCVQSLLTQTIAGDIEILVIDNHSEDDSIGTLRAHFPLRPDSAQPSLRLQPAGKTSSGKQGFGGQVDHHPQVRLLESNRNRGYGAGNNYAARFANGEYLLIINPDNELEPAGLERMVRMLREDPSIGILAPKLQFPDGRSRESARAFPTLLDVLIKRTFLQHIFRSRLRHYLQADAPDVPVRDTDWVVGACLFFRKDFFDQLHGFDERFFLFFEDMDLCRRCRLAGKRVVFASSIVAQDRKQRLSGGGFFSLLLRRTGRIHIASALKYFWKWRRGMEGTPTVSLP</sequence>
<dbReference type="Gene3D" id="3.90.550.10">
    <property type="entry name" value="Spore Coat Polysaccharide Biosynthesis Protein SpsA, Chain A"/>
    <property type="match status" value="1"/>
</dbReference>
<name>A0A0S1SRQ9_9BACT</name>
<dbReference type="InterPro" id="IPR001173">
    <property type="entry name" value="Glyco_trans_2-like"/>
</dbReference>
<dbReference type="SUPFAM" id="SSF53448">
    <property type="entry name" value="Nucleotide-diphospho-sugar transferases"/>
    <property type="match status" value="1"/>
</dbReference>
<accession>A0A0S1SFM0</accession>
<feature type="compositionally biased region" description="Polar residues" evidence="1">
    <location>
        <begin position="62"/>
        <end position="78"/>
    </location>
</feature>
<gene>
    <name evidence="3" type="ORF">PeribacterD1_0800</name>
</gene>
<reference evidence="4" key="1">
    <citation type="submission" date="2015-10" db="EMBL/GenBank/DDBJ databases">
        <title>Analysis of five complete genome sequences for members of the class Peribacteria in the recently recognized Peregrinibacteria bacterial phylum.</title>
        <authorList>
            <person name="Anantharaman K."/>
            <person name="Brown C.T."/>
            <person name="Burstein D."/>
            <person name="Castelle C.J."/>
            <person name="Probst A.J."/>
            <person name="Thomas B.C."/>
            <person name="Williams K.H."/>
            <person name="Banfield J.F."/>
        </authorList>
    </citation>
    <scope>NUCLEOTIDE SEQUENCE [LARGE SCALE GENOMIC DNA]</scope>
</reference>
<proteinExistence type="predicted"/>
<accession>A0A0S1SVQ6</accession>
<reference evidence="3 4" key="2">
    <citation type="journal article" date="2016" name="PeerJ">
        <title>Analysis of five complete genome sequences for members of the class Peribacteria in the recently recognized Peregrinibacteria bacterial phylum.</title>
        <authorList>
            <person name="Anantharaman K."/>
            <person name="Brown C.T."/>
            <person name="Burstein D."/>
            <person name="Castelle C.J."/>
            <person name="Probst A.J."/>
            <person name="Thomas B.C."/>
            <person name="Williams K.H."/>
            <person name="Banfield J.F."/>
        </authorList>
    </citation>
    <scope>NUCLEOTIDE SEQUENCE [LARGE SCALE GENOMIC DNA]</scope>
    <source>
        <strain evidence="3">RIFOXYD1_FULL_PER-ii_59_16</strain>
    </source>
</reference>
<accession>A0A0S1SSC7</accession>
<dbReference type="PANTHER" id="PTHR43179">
    <property type="entry name" value="RHAMNOSYLTRANSFERASE WBBL"/>
    <property type="match status" value="1"/>
</dbReference>
<evidence type="ECO:0000313" key="3">
    <source>
        <dbReference type="EMBL" id="ALM13470.1"/>
    </source>
</evidence>
<dbReference type="Pfam" id="PF00535">
    <property type="entry name" value="Glycos_transf_2"/>
    <property type="match status" value="1"/>
</dbReference>